<accession>A0ABV1W5S8</accession>
<evidence type="ECO:0000313" key="3">
    <source>
        <dbReference type="EMBL" id="MER6979539.1"/>
    </source>
</evidence>
<dbReference type="Gene3D" id="3.40.190.10">
    <property type="entry name" value="Periplasmic binding protein-like II"/>
    <property type="match status" value="1"/>
</dbReference>
<protein>
    <submittedName>
        <fullName evidence="3">ABC transporter family substrate-binding protein</fullName>
    </submittedName>
</protein>
<dbReference type="Gene3D" id="3.90.76.10">
    <property type="entry name" value="Dipeptide-binding Protein, Domain 1"/>
    <property type="match status" value="1"/>
</dbReference>
<reference evidence="3 4" key="1">
    <citation type="submission" date="2024-06" db="EMBL/GenBank/DDBJ databases">
        <title>The Natural Products Discovery Center: Release of the First 8490 Sequenced Strains for Exploring Actinobacteria Biosynthetic Diversity.</title>
        <authorList>
            <person name="Kalkreuter E."/>
            <person name="Kautsar S.A."/>
            <person name="Yang D."/>
            <person name="Bader C.D."/>
            <person name="Teijaro C.N."/>
            <person name="Fluegel L."/>
            <person name="Davis C.M."/>
            <person name="Simpson J.R."/>
            <person name="Lauterbach L."/>
            <person name="Steele A.D."/>
            <person name="Gui C."/>
            <person name="Meng S."/>
            <person name="Li G."/>
            <person name="Viehrig K."/>
            <person name="Ye F."/>
            <person name="Su P."/>
            <person name="Kiefer A.F."/>
            <person name="Nichols A."/>
            <person name="Cepeda A.J."/>
            <person name="Yan W."/>
            <person name="Fan B."/>
            <person name="Jiang Y."/>
            <person name="Adhikari A."/>
            <person name="Zheng C.-J."/>
            <person name="Schuster L."/>
            <person name="Cowan T.M."/>
            <person name="Smanski M.J."/>
            <person name="Chevrette M.G."/>
            <person name="De Carvalho L.P.S."/>
            <person name="Shen B."/>
        </authorList>
    </citation>
    <scope>NUCLEOTIDE SEQUENCE [LARGE SCALE GENOMIC DNA]</scope>
    <source>
        <strain evidence="3 4">NPDC000634</strain>
    </source>
</reference>
<dbReference type="Pfam" id="PF00496">
    <property type="entry name" value="SBP_bac_5"/>
    <property type="match status" value="1"/>
</dbReference>
<dbReference type="PANTHER" id="PTHR30290">
    <property type="entry name" value="PERIPLASMIC BINDING COMPONENT OF ABC TRANSPORTER"/>
    <property type="match status" value="1"/>
</dbReference>
<feature type="domain" description="Solute-binding protein family 5" evidence="2">
    <location>
        <begin position="113"/>
        <end position="526"/>
    </location>
</feature>
<evidence type="ECO:0000259" key="2">
    <source>
        <dbReference type="Pfam" id="PF00496"/>
    </source>
</evidence>
<dbReference type="EMBL" id="JBEPCU010000387">
    <property type="protein sequence ID" value="MER6979539.1"/>
    <property type="molecule type" value="Genomic_DNA"/>
</dbReference>
<dbReference type="InterPro" id="IPR000914">
    <property type="entry name" value="SBP_5_dom"/>
</dbReference>
<gene>
    <name evidence="3" type="ORF">ABT317_21790</name>
</gene>
<name>A0ABV1W5S8_9ACTN</name>
<proteinExistence type="predicted"/>
<dbReference type="InterPro" id="IPR039424">
    <property type="entry name" value="SBP_5"/>
</dbReference>
<dbReference type="RefSeq" id="WP_086726540.1">
    <property type="nucleotide sequence ID" value="NZ_MUBM01000148.1"/>
</dbReference>
<organism evidence="3 4">
    <name type="scientific">Streptomyces carpinensis</name>
    <dbReference type="NCBI Taxonomy" id="66369"/>
    <lineage>
        <taxon>Bacteria</taxon>
        <taxon>Bacillati</taxon>
        <taxon>Actinomycetota</taxon>
        <taxon>Actinomycetes</taxon>
        <taxon>Kitasatosporales</taxon>
        <taxon>Streptomycetaceae</taxon>
        <taxon>Streptomyces</taxon>
    </lineage>
</organism>
<dbReference type="PROSITE" id="PS51257">
    <property type="entry name" value="PROKAR_LIPOPROTEIN"/>
    <property type="match status" value="1"/>
</dbReference>
<sequence length="607" mass="64997">MRVQRSALTRGLTLAAGLTLVLAACSSGGGSGGSGNGKGDSAGLASCGTQGKANTCNSGATKAGGTFTYTLEKNIQQWNVQDANGNTFENGEALGVVLPEVFVPKPDFSVTLNTDLVTSVTQTSTSPQTLVYKIDPKASWNDGTPITADDFVYYWRTNDGKDCPPPPASDASQTKGCLPQSTAGYDRIKSVTGSDGGKTVTVVMAKPFSDWKQLFGAGYPLYPAHVAEKLSGAKAGDAAHMTAAQMTQAWQYFQKTPPSKYATAGPYKMQDWTDNDHATFVPDPKWWGKTKPSLDRLIFKVITDATQEPTALRNNEVQGIYPQPEVDLVNQIKSIPKVTYTIGNGLNWEHFDLNLHNPVIGKYKPLRQAMFTAINIKDIVSKTVGQFDPKVKQLGSHNYVPGQAGYQDLVAGTGQGSGDLAKAKKYLTDAKFTGVGTALKTPDGKAVGPFNCRYTTGNQIRQSECQILQSNLASLGIKVTIKPIGAADLGTVLVGHQYDIIVFAWVASPFPSANAQQNWVTGGGGNYGGYSNKTVDQLVTQAVGETDQSKAASLLNQADKIMVDDAYVLPLYQKPTFLAVQTRFVNMRDNATNVGPPYNTAEWGLKK</sequence>
<dbReference type="Proteomes" id="UP001458415">
    <property type="component" value="Unassembled WGS sequence"/>
</dbReference>
<keyword evidence="4" id="KW-1185">Reference proteome</keyword>
<evidence type="ECO:0000313" key="4">
    <source>
        <dbReference type="Proteomes" id="UP001458415"/>
    </source>
</evidence>
<dbReference type="PANTHER" id="PTHR30290:SF65">
    <property type="entry name" value="MONOACYL PHOSPHATIDYLINOSITOL TETRAMANNOSIDE-BINDING PROTEIN LPQW-RELATED"/>
    <property type="match status" value="1"/>
</dbReference>
<dbReference type="InterPro" id="IPR030678">
    <property type="entry name" value="Peptide/Ni-bd"/>
</dbReference>
<keyword evidence="1" id="KW-0732">Signal</keyword>
<dbReference type="Gene3D" id="3.10.105.10">
    <property type="entry name" value="Dipeptide-binding Protein, Domain 3"/>
    <property type="match status" value="1"/>
</dbReference>
<comment type="caution">
    <text evidence="3">The sequence shown here is derived from an EMBL/GenBank/DDBJ whole genome shotgun (WGS) entry which is preliminary data.</text>
</comment>
<dbReference type="SUPFAM" id="SSF53850">
    <property type="entry name" value="Periplasmic binding protein-like II"/>
    <property type="match status" value="1"/>
</dbReference>
<evidence type="ECO:0000256" key="1">
    <source>
        <dbReference type="SAM" id="SignalP"/>
    </source>
</evidence>
<dbReference type="PIRSF" id="PIRSF002741">
    <property type="entry name" value="MppA"/>
    <property type="match status" value="1"/>
</dbReference>
<feature type="signal peptide" evidence="1">
    <location>
        <begin position="1"/>
        <end position="23"/>
    </location>
</feature>
<feature type="chain" id="PRO_5046986448" evidence="1">
    <location>
        <begin position="24"/>
        <end position="607"/>
    </location>
</feature>
<dbReference type="CDD" id="cd08501">
    <property type="entry name" value="PBP2_Lpqw"/>
    <property type="match status" value="1"/>
</dbReference>